<reference evidence="2" key="1">
    <citation type="submission" date="2021-05" db="EMBL/GenBank/DDBJ databases">
        <authorList>
            <person name="Tigano A."/>
        </authorList>
    </citation>
    <scope>NUCLEOTIDE SEQUENCE</scope>
</reference>
<name>A0A8S4BAG7_9TELE</name>
<sequence length="160" mass="17300">MEDEETESSAPKSELIREPDLLSDVSEMKQDLIKMTAILTADATEKSSSLSGCGLEKGTEDVSGEPLEIMEKDLERVKEDLEKVSEILRSGTYQGEVTEDAAKAARMAEEWVLLSDNAGLTTVSSFGSFGSSLLHCLTSRPLNASARSTRAQPRSDPLTS</sequence>
<gene>
    <name evidence="2" type="ORF">MMEN_LOCUS13250</name>
</gene>
<evidence type="ECO:0000313" key="2">
    <source>
        <dbReference type="EMBL" id="CAG5929630.1"/>
    </source>
</evidence>
<feature type="region of interest" description="Disordered" evidence="1">
    <location>
        <begin position="1"/>
        <end position="21"/>
    </location>
</feature>
<organism evidence="2 3">
    <name type="scientific">Menidia menidia</name>
    <name type="common">Atlantic silverside</name>
    <dbReference type="NCBI Taxonomy" id="238744"/>
    <lineage>
        <taxon>Eukaryota</taxon>
        <taxon>Metazoa</taxon>
        <taxon>Chordata</taxon>
        <taxon>Craniata</taxon>
        <taxon>Vertebrata</taxon>
        <taxon>Euteleostomi</taxon>
        <taxon>Actinopterygii</taxon>
        <taxon>Neopterygii</taxon>
        <taxon>Teleostei</taxon>
        <taxon>Neoteleostei</taxon>
        <taxon>Acanthomorphata</taxon>
        <taxon>Ovalentaria</taxon>
        <taxon>Atherinomorphae</taxon>
        <taxon>Atheriniformes</taxon>
        <taxon>Atherinopsidae</taxon>
        <taxon>Menidiinae</taxon>
        <taxon>Menidia</taxon>
    </lineage>
</organism>
<keyword evidence="3" id="KW-1185">Reference proteome</keyword>
<comment type="caution">
    <text evidence="2">The sequence shown here is derived from an EMBL/GenBank/DDBJ whole genome shotgun (WGS) entry which is preliminary data.</text>
</comment>
<proteinExistence type="predicted"/>
<dbReference type="EMBL" id="CAJRST010014446">
    <property type="protein sequence ID" value="CAG5929630.1"/>
    <property type="molecule type" value="Genomic_DNA"/>
</dbReference>
<evidence type="ECO:0000313" key="3">
    <source>
        <dbReference type="Proteomes" id="UP000677803"/>
    </source>
</evidence>
<dbReference type="AlphaFoldDB" id="A0A8S4BAG7"/>
<accession>A0A8S4BAG7</accession>
<protein>
    <submittedName>
        <fullName evidence="2">(Atlantic silverside) hypothetical protein</fullName>
    </submittedName>
</protein>
<dbReference type="OrthoDB" id="20872at2759"/>
<feature type="region of interest" description="Disordered" evidence="1">
    <location>
        <begin position="48"/>
        <end position="67"/>
    </location>
</feature>
<dbReference type="Proteomes" id="UP000677803">
    <property type="component" value="Unassembled WGS sequence"/>
</dbReference>
<evidence type="ECO:0000256" key="1">
    <source>
        <dbReference type="SAM" id="MobiDB-lite"/>
    </source>
</evidence>